<dbReference type="Proteomes" id="UP000187209">
    <property type="component" value="Unassembled WGS sequence"/>
</dbReference>
<evidence type="ECO:0000313" key="2">
    <source>
        <dbReference type="Proteomes" id="UP000187209"/>
    </source>
</evidence>
<comment type="caution">
    <text evidence="1">The sequence shown here is derived from an EMBL/GenBank/DDBJ whole genome shotgun (WGS) entry which is preliminary data.</text>
</comment>
<accession>A0A1R2D2S8</accession>
<keyword evidence="2" id="KW-1185">Reference proteome</keyword>
<name>A0A1R2D2S8_9CILI</name>
<dbReference type="EMBL" id="MPUH01000011">
    <property type="protein sequence ID" value="OMJ95516.1"/>
    <property type="molecule type" value="Genomic_DNA"/>
</dbReference>
<protein>
    <submittedName>
        <fullName evidence="1">Uncharacterized protein</fullName>
    </submittedName>
</protein>
<organism evidence="1 2">
    <name type="scientific">Stentor coeruleus</name>
    <dbReference type="NCBI Taxonomy" id="5963"/>
    <lineage>
        <taxon>Eukaryota</taxon>
        <taxon>Sar</taxon>
        <taxon>Alveolata</taxon>
        <taxon>Ciliophora</taxon>
        <taxon>Postciliodesmatophora</taxon>
        <taxon>Heterotrichea</taxon>
        <taxon>Heterotrichida</taxon>
        <taxon>Stentoridae</taxon>
        <taxon>Stentor</taxon>
    </lineage>
</organism>
<reference evidence="1 2" key="1">
    <citation type="submission" date="2016-11" db="EMBL/GenBank/DDBJ databases">
        <title>The macronuclear genome of Stentor coeruleus: a giant cell with tiny introns.</title>
        <authorList>
            <person name="Slabodnick M."/>
            <person name="Ruby J.G."/>
            <person name="Reiff S.B."/>
            <person name="Swart E.C."/>
            <person name="Gosai S."/>
            <person name="Prabakaran S."/>
            <person name="Witkowska E."/>
            <person name="Larue G.E."/>
            <person name="Fisher S."/>
            <person name="Freeman R.M."/>
            <person name="Gunawardena J."/>
            <person name="Chu W."/>
            <person name="Stover N.A."/>
            <person name="Gregory B.D."/>
            <person name="Nowacki M."/>
            <person name="Derisi J."/>
            <person name="Roy S.W."/>
            <person name="Marshall W.F."/>
            <person name="Sood P."/>
        </authorList>
    </citation>
    <scope>NUCLEOTIDE SEQUENCE [LARGE SCALE GENOMIC DNA]</scope>
    <source>
        <strain evidence="1">WM001</strain>
    </source>
</reference>
<dbReference type="AlphaFoldDB" id="A0A1R2D2S8"/>
<evidence type="ECO:0000313" key="1">
    <source>
        <dbReference type="EMBL" id="OMJ95516.1"/>
    </source>
</evidence>
<proteinExistence type="predicted"/>
<gene>
    <name evidence="1" type="ORF">SteCoe_1114</name>
</gene>
<sequence length="532" mass="61765">MDSKIDTTFQDPSEIDQLKIAISDYKNTLRLASMQSLSKYNQLYNSSLKQKVHTIEDKKATSVLSLISPSTSTIFIPCFYENLRKVANLTAIYMQIIPTLFFTNPYGYIYTNSLGKVEYITEGKVLDQFFNLFSYTEKSKHSYPEFIVKNQDLSIELLKDVENAKKYIKDRIPTSGIMQKFAHSNSDKASVLKVLLNKKGKFKYYLVTNLHKINDNRGKGFTKSMSTVNNTDSPVKLSVNFRKSMGETQLCSNMFGNTQSLLERLNSLRLVPSLNEKKIQNCIVKGSSSYESAVTCLNTNFPDVQNTMKICQQLLEKYFIKKMYKAEELSCKFIRDQNKKWNLLNVSAIKLKHVQIKEIKHIPQMHIRKESLLDEDYYFITTGMPIVIEAPIETPKRSTKKDHKNDTIIYQSSINLNIDSEIGEKMRRTLIKIERMKKHKRFFRFSDTFDMIQTYKNSFSMDKSLNCRRIMLNRSNIAPFSIKFSDECPKRKLENSYFVSKSLNTSTEIIKRNCEESIEMLEKTINNVKIGK</sequence>